<dbReference type="AlphaFoldDB" id="A0A1M4WW77"/>
<feature type="domain" description="Methyltransferase" evidence="1">
    <location>
        <begin position="62"/>
        <end position="178"/>
    </location>
</feature>
<dbReference type="SUPFAM" id="SSF53335">
    <property type="entry name" value="S-adenosyl-L-methionine-dependent methyltransferases"/>
    <property type="match status" value="1"/>
</dbReference>
<evidence type="ECO:0000313" key="3">
    <source>
        <dbReference type="Proteomes" id="UP000184334"/>
    </source>
</evidence>
<dbReference type="GO" id="GO:0032259">
    <property type="term" value="P:methylation"/>
    <property type="evidence" value="ECO:0007669"/>
    <property type="project" value="UniProtKB-KW"/>
</dbReference>
<evidence type="ECO:0000313" key="2">
    <source>
        <dbReference type="EMBL" id="SHE85489.1"/>
    </source>
</evidence>
<dbReference type="OrthoDB" id="9808140at2"/>
<dbReference type="PANTHER" id="PTHR43591">
    <property type="entry name" value="METHYLTRANSFERASE"/>
    <property type="match status" value="1"/>
</dbReference>
<reference evidence="2" key="1">
    <citation type="submission" date="2016-11" db="EMBL/GenBank/DDBJ databases">
        <authorList>
            <person name="Varghese N."/>
            <person name="Submissions S."/>
        </authorList>
    </citation>
    <scope>NUCLEOTIDE SEQUENCE [LARGE SCALE GENOMIC DNA]</scope>
    <source>
        <strain evidence="2">DSM 16785</strain>
    </source>
</reference>
<dbReference type="STRING" id="1122195.SAMN02745164_01282"/>
<organism evidence="2 3">
    <name type="scientific">Marinitoga hydrogenitolerans (strain DSM 16785 / JCM 12826 / AT1271)</name>
    <dbReference type="NCBI Taxonomy" id="1122195"/>
    <lineage>
        <taxon>Bacteria</taxon>
        <taxon>Thermotogati</taxon>
        <taxon>Thermotogota</taxon>
        <taxon>Thermotogae</taxon>
        <taxon>Petrotogales</taxon>
        <taxon>Petrotogaceae</taxon>
        <taxon>Marinitoga</taxon>
    </lineage>
</organism>
<evidence type="ECO:0000259" key="1">
    <source>
        <dbReference type="Pfam" id="PF13847"/>
    </source>
</evidence>
<dbReference type="RefSeq" id="WP_159429504.1">
    <property type="nucleotide sequence ID" value="NZ_FQUI01000018.1"/>
</dbReference>
<name>A0A1M4WW77_MARH1</name>
<keyword evidence="3" id="KW-1185">Reference proteome</keyword>
<dbReference type="GO" id="GO:0008757">
    <property type="term" value="F:S-adenosylmethionine-dependent methyltransferase activity"/>
    <property type="evidence" value="ECO:0007669"/>
    <property type="project" value="InterPro"/>
</dbReference>
<protein>
    <submittedName>
        <fullName evidence="2">Methyltransferase domain-containing protein</fullName>
    </submittedName>
</protein>
<accession>A0A1M4WW77</accession>
<dbReference type="CDD" id="cd02440">
    <property type="entry name" value="AdoMet_MTases"/>
    <property type="match status" value="1"/>
</dbReference>
<dbReference type="EMBL" id="FQUI01000018">
    <property type="protein sequence ID" value="SHE85489.1"/>
    <property type="molecule type" value="Genomic_DNA"/>
</dbReference>
<sequence>MDISDAKKILKKMGYSNSEIIKFSEQIEHFEMEAPDRDNIVKSYLNDKCVNLIVEEILNEIDDEVMLLDVAAGSGFFTEKIIKKQKKIKPYAIDITPSMLDILKNKNINSIWGIAERISDSITFFNEYYNLNYPIKYDFIMSTLAFHHFTDPRKVLKSMNDVKKKNGKIVIIDILKHEYNDILDDMKDTHSGFSIDELKELSKDIFDTINITPLNAYCVVEDKKIYLYKAIFK</sequence>
<dbReference type="InterPro" id="IPR029063">
    <property type="entry name" value="SAM-dependent_MTases_sf"/>
</dbReference>
<gene>
    <name evidence="2" type="ORF">SAMN02745164_01282</name>
</gene>
<dbReference type="Proteomes" id="UP000184334">
    <property type="component" value="Unassembled WGS sequence"/>
</dbReference>
<keyword evidence="2" id="KW-0489">Methyltransferase</keyword>
<dbReference type="Pfam" id="PF13847">
    <property type="entry name" value="Methyltransf_31"/>
    <property type="match status" value="1"/>
</dbReference>
<dbReference type="Gene3D" id="3.40.50.150">
    <property type="entry name" value="Vaccinia Virus protein VP39"/>
    <property type="match status" value="1"/>
</dbReference>
<proteinExistence type="predicted"/>
<keyword evidence="2" id="KW-0808">Transferase</keyword>
<comment type="caution">
    <text evidence="2">The sequence shown here is derived from an EMBL/GenBank/DDBJ whole genome shotgun (WGS) entry which is preliminary data.</text>
</comment>
<dbReference type="InterPro" id="IPR025714">
    <property type="entry name" value="Methyltranfer_dom"/>
</dbReference>